<keyword evidence="6" id="KW-0695">RNA-directed DNA polymerase</keyword>
<dbReference type="Gene3D" id="3.30.70.270">
    <property type="match status" value="1"/>
</dbReference>
<dbReference type="STRING" id="225359.A0A2S4PJR7"/>
<dbReference type="OrthoDB" id="5153223at2759"/>
<reference evidence="8 9" key="1">
    <citation type="submission" date="2017-10" db="EMBL/GenBank/DDBJ databases">
        <title>Development of genomic resources for the powdery mildew, Erysiphe pulchra.</title>
        <authorList>
            <person name="Wadl P.A."/>
            <person name="Mack B.M."/>
            <person name="Moore G."/>
            <person name="Beltz S.B."/>
        </authorList>
    </citation>
    <scope>NUCLEOTIDE SEQUENCE [LARGE SCALE GENOMIC DNA]</scope>
    <source>
        <strain evidence="8">Cflorida</strain>
    </source>
</reference>
<dbReference type="InterPro" id="IPR041373">
    <property type="entry name" value="RT_RNaseH"/>
</dbReference>
<gene>
    <name evidence="8" type="ORF">EPUL_005521</name>
</gene>
<evidence type="ECO:0000313" key="9">
    <source>
        <dbReference type="Proteomes" id="UP000237438"/>
    </source>
</evidence>
<dbReference type="PANTHER" id="PTHR37984:SF5">
    <property type="entry name" value="PROTEIN NYNRIN-LIKE"/>
    <property type="match status" value="1"/>
</dbReference>
<keyword evidence="1" id="KW-0808">Transferase</keyword>
<evidence type="ECO:0000256" key="5">
    <source>
        <dbReference type="ARBA" id="ARBA00022801"/>
    </source>
</evidence>
<dbReference type="GO" id="GO:0003964">
    <property type="term" value="F:RNA-directed DNA polymerase activity"/>
    <property type="evidence" value="ECO:0007669"/>
    <property type="project" value="UniProtKB-KW"/>
</dbReference>
<dbReference type="AlphaFoldDB" id="A0A2S4PJR7"/>
<dbReference type="Proteomes" id="UP000237438">
    <property type="component" value="Unassembled WGS sequence"/>
</dbReference>
<name>A0A2S4PJR7_9PEZI</name>
<dbReference type="GO" id="GO:0016787">
    <property type="term" value="F:hydrolase activity"/>
    <property type="evidence" value="ECO:0007669"/>
    <property type="project" value="UniProtKB-KW"/>
</dbReference>
<dbReference type="Pfam" id="PF17917">
    <property type="entry name" value="RT_RNaseH"/>
    <property type="match status" value="1"/>
</dbReference>
<feature type="domain" description="Reverse transcriptase RNase H-like" evidence="7">
    <location>
        <begin position="96"/>
        <end position="155"/>
    </location>
</feature>
<evidence type="ECO:0000313" key="8">
    <source>
        <dbReference type="EMBL" id="POS82271.1"/>
    </source>
</evidence>
<keyword evidence="3" id="KW-0540">Nuclease</keyword>
<organism evidence="8 9">
    <name type="scientific">Erysiphe pulchra</name>
    <dbReference type="NCBI Taxonomy" id="225359"/>
    <lineage>
        <taxon>Eukaryota</taxon>
        <taxon>Fungi</taxon>
        <taxon>Dikarya</taxon>
        <taxon>Ascomycota</taxon>
        <taxon>Pezizomycotina</taxon>
        <taxon>Leotiomycetes</taxon>
        <taxon>Erysiphales</taxon>
        <taxon>Erysiphaceae</taxon>
        <taxon>Erysiphe</taxon>
    </lineage>
</organism>
<keyword evidence="9" id="KW-1185">Reference proteome</keyword>
<dbReference type="InterPro" id="IPR043502">
    <property type="entry name" value="DNA/RNA_pol_sf"/>
</dbReference>
<dbReference type="GO" id="GO:0004519">
    <property type="term" value="F:endonuclease activity"/>
    <property type="evidence" value="ECO:0007669"/>
    <property type="project" value="UniProtKB-KW"/>
</dbReference>
<evidence type="ECO:0000256" key="2">
    <source>
        <dbReference type="ARBA" id="ARBA00022695"/>
    </source>
</evidence>
<dbReference type="InterPro" id="IPR043128">
    <property type="entry name" value="Rev_trsase/Diguanyl_cyclase"/>
</dbReference>
<dbReference type="PANTHER" id="PTHR37984">
    <property type="entry name" value="PROTEIN CBG26694"/>
    <property type="match status" value="1"/>
</dbReference>
<evidence type="ECO:0000256" key="6">
    <source>
        <dbReference type="ARBA" id="ARBA00022918"/>
    </source>
</evidence>
<protein>
    <recommendedName>
        <fullName evidence="7">Reverse transcriptase RNase H-like domain-containing protein</fullName>
    </recommendedName>
</protein>
<dbReference type="SUPFAM" id="SSF56672">
    <property type="entry name" value="DNA/RNA polymerases"/>
    <property type="match status" value="1"/>
</dbReference>
<proteinExistence type="predicted"/>
<keyword evidence="5" id="KW-0378">Hydrolase</keyword>
<comment type="caution">
    <text evidence="8">The sequence shown here is derived from an EMBL/GenBank/DDBJ whole genome shotgun (WGS) entry which is preliminary data.</text>
</comment>
<sequence length="468" mass="53499">LELFVTETVALGVTHRTRGIMLTRNERCDKIRNFPVPKDVSEVRKFLGTIGITRKWVKNFAEIKRPLSRLIGKVDFSWGAAEQQKCAGSVEMHGWDSSKPVRLYSDASSYGAGCAITQKRFDVKKEREIEVPIAYDAFTFSKSQRNYGTYKKELCLGVEICWIPGNRNVVADALSRTIFPDENSEIPSLDEFGELVKDERNEPLWIWKDGKRGYEELLRKVAEPTKKKLMSFQINKIGKEAIEKIEKNLQSNINEIKGAKIGASDEKYLNSSWYGEIASYLKDGTFKAALVRKLKSYCFEEGNLHFVAAKKAVEMIEKTIDVLQRVLKKITHDPKQWPDNVERAALELNKRVIAHLMHSPSQIFFGFNPAGILEATYLSKKRKSLLSRPSWRGPFVVSGFGGEMGKSYILRQIEGTTIPRHYHGDSLKPFRLREGYLILKKEERIPVLQNIRLGNATFKLSKNYRTVP</sequence>
<keyword evidence="4" id="KW-0255">Endonuclease</keyword>
<dbReference type="EMBL" id="PEDP01003362">
    <property type="protein sequence ID" value="POS82271.1"/>
    <property type="molecule type" value="Genomic_DNA"/>
</dbReference>
<keyword evidence="2" id="KW-0548">Nucleotidyltransferase</keyword>
<feature type="non-terminal residue" evidence="8">
    <location>
        <position position="468"/>
    </location>
</feature>
<evidence type="ECO:0000256" key="3">
    <source>
        <dbReference type="ARBA" id="ARBA00022722"/>
    </source>
</evidence>
<evidence type="ECO:0000256" key="1">
    <source>
        <dbReference type="ARBA" id="ARBA00022679"/>
    </source>
</evidence>
<accession>A0A2S4PJR7</accession>
<feature type="non-terminal residue" evidence="8">
    <location>
        <position position="1"/>
    </location>
</feature>
<evidence type="ECO:0000256" key="4">
    <source>
        <dbReference type="ARBA" id="ARBA00022759"/>
    </source>
</evidence>
<dbReference type="InterPro" id="IPR050951">
    <property type="entry name" value="Retrovirus_Pol_polyprotein"/>
</dbReference>
<evidence type="ECO:0000259" key="7">
    <source>
        <dbReference type="Pfam" id="PF17917"/>
    </source>
</evidence>